<feature type="transmembrane region" description="Helical" evidence="1">
    <location>
        <begin position="22"/>
        <end position="41"/>
    </location>
</feature>
<reference evidence="2" key="1">
    <citation type="submission" date="2020-04" db="EMBL/GenBank/DDBJ databases">
        <authorList>
            <person name="Chiriac C."/>
            <person name="Salcher M."/>
            <person name="Ghai R."/>
            <person name="Kavagutti S V."/>
        </authorList>
    </citation>
    <scope>NUCLEOTIDE SEQUENCE</scope>
</reference>
<evidence type="ECO:0000313" key="2">
    <source>
        <dbReference type="EMBL" id="CAB4130151.1"/>
    </source>
</evidence>
<gene>
    <name evidence="2" type="ORF">UFOVP116_295</name>
</gene>
<proteinExistence type="predicted"/>
<sequence length="123" mass="14443">MIDLITHIINNTVFEYVWKTALILWVFWAFYVLVMGIYRAYLAKRLGIVNLILSTPFVLVGFFLDIFVNLCIAPIIFLDPPREWLVTTRLTKYRNCDSLWRRSIAAFICDHLLDIFDPTGNHC</sequence>
<organism evidence="2">
    <name type="scientific">uncultured Caudovirales phage</name>
    <dbReference type="NCBI Taxonomy" id="2100421"/>
    <lineage>
        <taxon>Viruses</taxon>
        <taxon>Duplodnaviria</taxon>
        <taxon>Heunggongvirae</taxon>
        <taxon>Uroviricota</taxon>
        <taxon>Caudoviricetes</taxon>
        <taxon>Peduoviridae</taxon>
        <taxon>Maltschvirus</taxon>
        <taxon>Maltschvirus maltsch</taxon>
    </lineage>
</organism>
<feature type="transmembrane region" description="Helical" evidence="1">
    <location>
        <begin position="48"/>
        <end position="77"/>
    </location>
</feature>
<accession>A0A6J5L6X3</accession>
<protein>
    <submittedName>
        <fullName evidence="2">Uncharacterized protein</fullName>
    </submittedName>
</protein>
<dbReference type="EMBL" id="LR796237">
    <property type="protein sequence ID" value="CAB4130151.1"/>
    <property type="molecule type" value="Genomic_DNA"/>
</dbReference>
<keyword evidence="1" id="KW-0812">Transmembrane</keyword>
<evidence type="ECO:0000256" key="1">
    <source>
        <dbReference type="SAM" id="Phobius"/>
    </source>
</evidence>
<keyword evidence="1" id="KW-1133">Transmembrane helix</keyword>
<name>A0A6J5L6X3_9CAUD</name>
<keyword evidence="1" id="KW-0472">Membrane</keyword>